<dbReference type="PANTHER" id="PTHR42850">
    <property type="entry name" value="METALLOPHOSPHOESTERASE"/>
    <property type="match status" value="1"/>
</dbReference>
<dbReference type="GO" id="GO:0005737">
    <property type="term" value="C:cytoplasm"/>
    <property type="evidence" value="ECO:0007669"/>
    <property type="project" value="TreeGrafter"/>
</dbReference>
<proteinExistence type="inferred from homology"/>
<feature type="domain" description="Calcineurin-like phosphoesterase" evidence="2">
    <location>
        <begin position="51"/>
        <end position="214"/>
    </location>
</feature>
<dbReference type="AlphaFoldDB" id="A0A7S8C2M0"/>
<reference evidence="3 4" key="1">
    <citation type="submission" date="2020-06" db="EMBL/GenBank/DDBJ databases">
        <title>Genome sequence of 2 isolates from Red Sea Mangroves.</title>
        <authorList>
            <person name="Sefrji F."/>
            <person name="Michoud G."/>
            <person name="Merlino G."/>
            <person name="Daffonchio D."/>
        </authorList>
    </citation>
    <scope>NUCLEOTIDE SEQUENCE [LARGE SCALE GENOMIC DNA]</scope>
    <source>
        <strain evidence="3 4">R1DC25</strain>
    </source>
</reference>
<dbReference type="Proteomes" id="UP000593594">
    <property type="component" value="Chromosome"/>
</dbReference>
<dbReference type="KEGG" id="kmn:HW532_05635"/>
<protein>
    <submittedName>
        <fullName evidence="3">Metallophosphoesterase family protein</fullName>
    </submittedName>
</protein>
<dbReference type="InterPro" id="IPR029052">
    <property type="entry name" value="Metallo-depent_PP-like"/>
</dbReference>
<dbReference type="GO" id="GO:0016791">
    <property type="term" value="F:phosphatase activity"/>
    <property type="evidence" value="ECO:0007669"/>
    <property type="project" value="TreeGrafter"/>
</dbReference>
<dbReference type="SUPFAM" id="SSF56300">
    <property type="entry name" value="Metallo-dependent phosphatases"/>
    <property type="match status" value="1"/>
</dbReference>
<dbReference type="RefSeq" id="WP_213163460.1">
    <property type="nucleotide sequence ID" value="NZ_CP058214.1"/>
</dbReference>
<dbReference type="InterPro" id="IPR050126">
    <property type="entry name" value="Ap4A_hydrolase"/>
</dbReference>
<evidence type="ECO:0000256" key="1">
    <source>
        <dbReference type="ARBA" id="ARBA00008950"/>
    </source>
</evidence>
<dbReference type="EMBL" id="CP058214">
    <property type="protein sequence ID" value="QPC42228.1"/>
    <property type="molecule type" value="Genomic_DNA"/>
</dbReference>
<dbReference type="InterPro" id="IPR024654">
    <property type="entry name" value="Calcineurin-like_PHP_lpxH"/>
</dbReference>
<dbReference type="PANTHER" id="PTHR42850:SF2">
    <property type="entry name" value="BLL5683 PROTEIN"/>
    <property type="match status" value="1"/>
</dbReference>
<evidence type="ECO:0000259" key="2">
    <source>
        <dbReference type="Pfam" id="PF12850"/>
    </source>
</evidence>
<comment type="similarity">
    <text evidence="1">Belongs to the metallophosphoesterase superfamily. YfcE family.</text>
</comment>
<evidence type="ECO:0000313" key="4">
    <source>
        <dbReference type="Proteomes" id="UP000593594"/>
    </source>
</evidence>
<name>A0A7S8C2M0_9HYPH</name>
<keyword evidence="4" id="KW-1185">Reference proteome</keyword>
<evidence type="ECO:0000313" key="3">
    <source>
        <dbReference type="EMBL" id="QPC42228.1"/>
    </source>
</evidence>
<dbReference type="CDD" id="cd00838">
    <property type="entry name" value="MPP_superfamily"/>
    <property type="match status" value="1"/>
</dbReference>
<sequence length="296" mass="31854">MSASGEETAGGEDIRNLGEIGGPLIVCGGIYGNLEALDALLAEADRLGLPPSRIIHTGDVAAYCADPRACAERIRELGLVAIRGNIEEQLATGAEDCGCGFEEDSACAVMADEWFAYVRNQMTDELRGWMRGLPRHLVLTLRGNSVRVVHGGVDNISEYVFGSAPAGVFRAVLEQAGTDVVLAGHTGLPFTRFIGGRVWHNTGSLGMPANDGTPRVWYSLVRPDGDRIVFEHRALTYDYRKTAAKLREAGLPDGYARCLETGLWPSLDILPRAERAARGKPIALRPQIWTGEPAGA</sequence>
<organism evidence="3 4">
    <name type="scientific">Kaustia mangrovi</name>
    <dbReference type="NCBI Taxonomy" id="2593653"/>
    <lineage>
        <taxon>Bacteria</taxon>
        <taxon>Pseudomonadati</taxon>
        <taxon>Pseudomonadota</taxon>
        <taxon>Alphaproteobacteria</taxon>
        <taxon>Hyphomicrobiales</taxon>
        <taxon>Parvibaculaceae</taxon>
        <taxon>Kaustia</taxon>
    </lineage>
</organism>
<dbReference type="Pfam" id="PF12850">
    <property type="entry name" value="Metallophos_2"/>
    <property type="match status" value="1"/>
</dbReference>
<dbReference type="Gene3D" id="3.60.21.10">
    <property type="match status" value="1"/>
</dbReference>
<gene>
    <name evidence="3" type="ORF">HW532_05635</name>
</gene>
<accession>A0A7S8C2M0</accession>